<name>A0A1H0M8U4_9PSEU</name>
<keyword evidence="5" id="KW-0210">Decarboxylase</keyword>
<dbReference type="InterPro" id="IPR013798">
    <property type="entry name" value="Indole-3-glycerol_P_synth_dom"/>
</dbReference>
<dbReference type="RefSeq" id="WP_091374114.1">
    <property type="nucleotide sequence ID" value="NZ_FNDV01000005.1"/>
</dbReference>
<dbReference type="GO" id="GO:0000162">
    <property type="term" value="P:L-tryptophan biosynthetic process"/>
    <property type="evidence" value="ECO:0007669"/>
    <property type="project" value="UniProtKB-UniPathway"/>
</dbReference>
<dbReference type="UniPathway" id="UPA00035">
    <property type="reaction ID" value="UER00043"/>
</dbReference>
<dbReference type="GO" id="GO:0004640">
    <property type="term" value="F:phosphoribosylanthranilate isomerase activity"/>
    <property type="evidence" value="ECO:0007669"/>
    <property type="project" value="TreeGrafter"/>
</dbReference>
<evidence type="ECO:0000256" key="4">
    <source>
        <dbReference type="ARBA" id="ARBA00022605"/>
    </source>
</evidence>
<gene>
    <name evidence="10" type="ORF">SAMN05192558_104455</name>
</gene>
<dbReference type="OrthoDB" id="7845323at2"/>
<dbReference type="InterPro" id="IPR045186">
    <property type="entry name" value="Indole-3-glycerol_P_synth"/>
</dbReference>
<evidence type="ECO:0000256" key="1">
    <source>
        <dbReference type="ARBA" id="ARBA00001633"/>
    </source>
</evidence>
<proteinExistence type="predicted"/>
<evidence type="ECO:0000259" key="9">
    <source>
        <dbReference type="Pfam" id="PF00218"/>
    </source>
</evidence>
<dbReference type="Proteomes" id="UP000199651">
    <property type="component" value="Unassembled WGS sequence"/>
</dbReference>
<evidence type="ECO:0000256" key="5">
    <source>
        <dbReference type="ARBA" id="ARBA00022793"/>
    </source>
</evidence>
<keyword evidence="4" id="KW-0028">Amino-acid biosynthesis</keyword>
<keyword evidence="11" id="KW-1185">Reference proteome</keyword>
<organism evidence="10 11">
    <name type="scientific">Actinokineospora alba</name>
    <dbReference type="NCBI Taxonomy" id="504798"/>
    <lineage>
        <taxon>Bacteria</taxon>
        <taxon>Bacillati</taxon>
        <taxon>Actinomycetota</taxon>
        <taxon>Actinomycetes</taxon>
        <taxon>Pseudonocardiales</taxon>
        <taxon>Pseudonocardiaceae</taxon>
        <taxon>Actinokineospora</taxon>
    </lineage>
</organism>
<dbReference type="PANTHER" id="PTHR22854">
    <property type="entry name" value="TRYPTOPHAN BIOSYNTHESIS PROTEIN"/>
    <property type="match status" value="1"/>
</dbReference>
<evidence type="ECO:0000256" key="2">
    <source>
        <dbReference type="ARBA" id="ARBA00004696"/>
    </source>
</evidence>
<sequence>MSRFIDTLVTAARPLIMEVKRRDPHGADLMGGRSVAEVVAAYELADAACVSVVTGHWFGGTPDLLREVADLTDKPVLQKDFITRTEHLKRARAGGASAVLLTAGLLSKSSLANLIDAALSLELTPFVEVTDESEVDTIVHPADCVIAVNNKDIKIAERDTADLSRSERMLPALLGAGTLAPVSASGIDTPRTATGLLGIGYAGLLVGTALLRAPSVADWLDEFDNARKLAMEGTSR</sequence>
<dbReference type="SUPFAM" id="SSF51366">
    <property type="entry name" value="Ribulose-phoshate binding barrel"/>
    <property type="match status" value="1"/>
</dbReference>
<dbReference type="AlphaFoldDB" id="A0A1H0M8U4"/>
<feature type="domain" description="Indole-3-glycerol phosphate synthase" evidence="9">
    <location>
        <begin position="12"/>
        <end position="218"/>
    </location>
</feature>
<evidence type="ECO:0000256" key="7">
    <source>
        <dbReference type="ARBA" id="ARBA00023141"/>
    </source>
</evidence>
<dbReference type="InterPro" id="IPR013785">
    <property type="entry name" value="Aldolase_TIM"/>
</dbReference>
<keyword evidence="6" id="KW-0822">Tryptophan biosynthesis</keyword>
<keyword evidence="7" id="KW-0057">Aromatic amino acid biosynthesis</keyword>
<reference evidence="11" key="1">
    <citation type="submission" date="2016-10" db="EMBL/GenBank/DDBJ databases">
        <authorList>
            <person name="Varghese N."/>
            <person name="Submissions S."/>
        </authorList>
    </citation>
    <scope>NUCLEOTIDE SEQUENCE [LARGE SCALE GENOMIC DNA]</scope>
    <source>
        <strain evidence="11">IBRC-M 10655</strain>
    </source>
</reference>
<protein>
    <recommendedName>
        <fullName evidence="3">indole-3-glycerol-phosphate synthase</fullName>
        <ecNumber evidence="3">4.1.1.48</ecNumber>
    </recommendedName>
</protein>
<accession>A0A1H0M8U4</accession>
<keyword evidence="8" id="KW-0456">Lyase</keyword>
<evidence type="ECO:0000256" key="3">
    <source>
        <dbReference type="ARBA" id="ARBA00012362"/>
    </source>
</evidence>
<evidence type="ECO:0000313" key="10">
    <source>
        <dbReference type="EMBL" id="SDO76666.1"/>
    </source>
</evidence>
<dbReference type="InterPro" id="IPR011060">
    <property type="entry name" value="RibuloseP-bd_barrel"/>
</dbReference>
<dbReference type="GO" id="GO:0004425">
    <property type="term" value="F:indole-3-glycerol-phosphate synthase activity"/>
    <property type="evidence" value="ECO:0007669"/>
    <property type="project" value="UniProtKB-EC"/>
</dbReference>
<dbReference type="Gene3D" id="3.20.20.70">
    <property type="entry name" value="Aldolase class I"/>
    <property type="match status" value="1"/>
</dbReference>
<dbReference type="EMBL" id="FNJB01000004">
    <property type="protein sequence ID" value="SDO76666.1"/>
    <property type="molecule type" value="Genomic_DNA"/>
</dbReference>
<evidence type="ECO:0000256" key="6">
    <source>
        <dbReference type="ARBA" id="ARBA00022822"/>
    </source>
</evidence>
<comment type="pathway">
    <text evidence="2">Amino-acid biosynthesis; L-tryptophan biosynthesis; L-tryptophan from chorismate: step 4/5.</text>
</comment>
<dbReference type="Pfam" id="PF00218">
    <property type="entry name" value="IGPS"/>
    <property type="match status" value="1"/>
</dbReference>
<dbReference type="PANTHER" id="PTHR22854:SF2">
    <property type="entry name" value="INDOLE-3-GLYCEROL-PHOSPHATE SYNTHASE"/>
    <property type="match status" value="1"/>
</dbReference>
<comment type="catalytic activity">
    <reaction evidence="1">
        <text>1-(2-carboxyphenylamino)-1-deoxy-D-ribulose 5-phosphate + H(+) = (1S,2R)-1-C-(indol-3-yl)glycerol 3-phosphate + CO2 + H2O</text>
        <dbReference type="Rhea" id="RHEA:23476"/>
        <dbReference type="ChEBI" id="CHEBI:15377"/>
        <dbReference type="ChEBI" id="CHEBI:15378"/>
        <dbReference type="ChEBI" id="CHEBI:16526"/>
        <dbReference type="ChEBI" id="CHEBI:58613"/>
        <dbReference type="ChEBI" id="CHEBI:58866"/>
        <dbReference type="EC" id="4.1.1.48"/>
    </reaction>
</comment>
<dbReference type="EC" id="4.1.1.48" evidence="3"/>
<evidence type="ECO:0000313" key="11">
    <source>
        <dbReference type="Proteomes" id="UP000199651"/>
    </source>
</evidence>
<evidence type="ECO:0000256" key="8">
    <source>
        <dbReference type="ARBA" id="ARBA00023239"/>
    </source>
</evidence>
<dbReference type="STRING" id="504798.SAMN05421871_1055"/>